<gene>
    <name evidence="1" type="ORF">BJ960_000207</name>
</gene>
<proteinExistence type="predicted"/>
<dbReference type="Proteomes" id="UP000586095">
    <property type="component" value="Unassembled WGS sequence"/>
</dbReference>
<accession>A0A852RAJ2</accession>
<reference evidence="1 2" key="1">
    <citation type="submission" date="2020-07" db="EMBL/GenBank/DDBJ databases">
        <title>Sequencing the genomes of 1000 actinobacteria strains.</title>
        <authorList>
            <person name="Klenk H.-P."/>
        </authorList>
    </citation>
    <scope>NUCLEOTIDE SEQUENCE [LARGE SCALE GENOMIC DNA]</scope>
    <source>
        <strain evidence="1 2">DSM 17380</strain>
    </source>
</reference>
<protein>
    <submittedName>
        <fullName evidence="1">Uncharacterized protein</fullName>
    </submittedName>
</protein>
<sequence>MPVITLSMPATWPAAPSQSVAEAVAGALDLGAGDVIVLETPYVDSARSGPLKSSGHWVLVTLRGSDRGVDARDRAVTAASAAVATWAERSGVGLEGVWCEWLLS</sequence>
<organism evidence="1 2">
    <name type="scientific">Leucobacter aridicollis</name>
    <dbReference type="NCBI Taxonomy" id="283878"/>
    <lineage>
        <taxon>Bacteria</taxon>
        <taxon>Bacillati</taxon>
        <taxon>Actinomycetota</taxon>
        <taxon>Actinomycetes</taxon>
        <taxon>Micrococcales</taxon>
        <taxon>Microbacteriaceae</taxon>
        <taxon>Leucobacter</taxon>
    </lineage>
</organism>
<keyword evidence="2" id="KW-1185">Reference proteome</keyword>
<evidence type="ECO:0000313" key="1">
    <source>
        <dbReference type="EMBL" id="NYD25404.1"/>
    </source>
</evidence>
<dbReference type="EMBL" id="JACCBD010000001">
    <property type="protein sequence ID" value="NYD25404.1"/>
    <property type="molecule type" value="Genomic_DNA"/>
</dbReference>
<dbReference type="AlphaFoldDB" id="A0A852RAJ2"/>
<name>A0A852RAJ2_9MICO</name>
<comment type="caution">
    <text evidence="1">The sequence shown here is derived from an EMBL/GenBank/DDBJ whole genome shotgun (WGS) entry which is preliminary data.</text>
</comment>
<evidence type="ECO:0000313" key="2">
    <source>
        <dbReference type="Proteomes" id="UP000586095"/>
    </source>
</evidence>